<gene>
    <name evidence="4" type="primary">purN</name>
    <name evidence="6" type="ORF">SAMN05421807_11656</name>
</gene>
<feature type="binding site" evidence="4">
    <location>
        <position position="106"/>
    </location>
    <ligand>
        <name>(6R)-10-formyltetrahydrofolate</name>
        <dbReference type="ChEBI" id="CHEBI:195366"/>
    </ligand>
</feature>
<feature type="binding site" evidence="4">
    <location>
        <position position="64"/>
    </location>
    <ligand>
        <name>(6R)-10-formyltetrahydrofolate</name>
        <dbReference type="ChEBI" id="CHEBI:195366"/>
    </ligand>
</feature>
<organism evidence="6 7">
    <name type="scientific">Virgibacillus chiguensis</name>
    <dbReference type="NCBI Taxonomy" id="411959"/>
    <lineage>
        <taxon>Bacteria</taxon>
        <taxon>Bacillati</taxon>
        <taxon>Bacillota</taxon>
        <taxon>Bacilli</taxon>
        <taxon>Bacillales</taxon>
        <taxon>Bacillaceae</taxon>
        <taxon>Virgibacillus</taxon>
    </lineage>
</organism>
<dbReference type="InterPro" id="IPR036477">
    <property type="entry name" value="Formyl_transf_N_sf"/>
</dbReference>
<feature type="binding site" evidence="4">
    <location>
        <begin position="14"/>
        <end position="16"/>
    </location>
    <ligand>
        <name>N(1)-(5-phospho-beta-D-ribosyl)glycinamide</name>
        <dbReference type="ChEBI" id="CHEBI:143788"/>
    </ligand>
</feature>
<dbReference type="Gene3D" id="3.40.50.170">
    <property type="entry name" value="Formyl transferase, N-terminal domain"/>
    <property type="match status" value="1"/>
</dbReference>
<dbReference type="InterPro" id="IPR004607">
    <property type="entry name" value="GART"/>
</dbReference>
<dbReference type="NCBIfam" id="TIGR00639">
    <property type="entry name" value="PurN"/>
    <property type="match status" value="1"/>
</dbReference>
<feature type="site" description="Raises pKa of active site His" evidence="4">
    <location>
        <position position="144"/>
    </location>
</feature>
<dbReference type="FunFam" id="3.40.50.170:FF:000007">
    <property type="entry name" value="Phosphoribosylglycinamide formyltransferase"/>
    <property type="match status" value="1"/>
</dbReference>
<comment type="function">
    <text evidence="4">Catalyzes the transfer of a formyl group from 10-formyltetrahydrofolate to 5-phospho-ribosyl-glycinamide (GAR), producing 5-phospho-ribosyl-N-formylglycinamide (FGAR) and tetrahydrofolate.</text>
</comment>
<comment type="catalytic activity">
    <reaction evidence="4">
        <text>N(1)-(5-phospho-beta-D-ribosyl)glycinamide + (6R)-10-formyltetrahydrofolate = N(2)-formyl-N(1)-(5-phospho-beta-D-ribosyl)glycinamide + (6S)-5,6,7,8-tetrahydrofolate + H(+)</text>
        <dbReference type="Rhea" id="RHEA:15053"/>
        <dbReference type="ChEBI" id="CHEBI:15378"/>
        <dbReference type="ChEBI" id="CHEBI:57453"/>
        <dbReference type="ChEBI" id="CHEBI:143788"/>
        <dbReference type="ChEBI" id="CHEBI:147286"/>
        <dbReference type="ChEBI" id="CHEBI:195366"/>
        <dbReference type="EC" id="2.1.2.2"/>
    </reaction>
</comment>
<dbReference type="GO" id="GO:0004644">
    <property type="term" value="F:phosphoribosylglycinamide formyltransferase activity"/>
    <property type="evidence" value="ECO:0007669"/>
    <property type="project" value="UniProtKB-UniRule"/>
</dbReference>
<sequence length="191" mass="21431">MSRVKAAVFASGAGSNFQAMLDESDLACEIVLLICDRPGAAVIERARKHQIPVYQFDPKQYATKEAYERELVTVLKKARVEWIFLAGYMRIVGSYLLHAYQGKIVNIHPSLLPDFPGKDAITQAFAAKVDKTGVTIHFIDEGIDTGPIIAQQTVDMYPDDTIRSLTKRIQQVEHKLYPKIIKQLVQNEGEL</sequence>
<dbReference type="CDD" id="cd08645">
    <property type="entry name" value="FMT_core_GART"/>
    <property type="match status" value="1"/>
</dbReference>
<dbReference type="OrthoDB" id="9806170at2"/>
<keyword evidence="3 4" id="KW-0658">Purine biosynthesis</keyword>
<dbReference type="Pfam" id="PF00551">
    <property type="entry name" value="Formyl_trans_N"/>
    <property type="match status" value="1"/>
</dbReference>
<evidence type="ECO:0000313" key="6">
    <source>
        <dbReference type="EMBL" id="SHH86753.1"/>
    </source>
</evidence>
<evidence type="ECO:0000256" key="4">
    <source>
        <dbReference type="HAMAP-Rule" id="MF_01930"/>
    </source>
</evidence>
<reference evidence="7" key="1">
    <citation type="submission" date="2016-11" db="EMBL/GenBank/DDBJ databases">
        <authorList>
            <person name="Varghese N."/>
            <person name="Submissions S."/>
        </authorList>
    </citation>
    <scope>NUCLEOTIDE SEQUENCE [LARGE SCALE GENOMIC DNA]</scope>
    <source>
        <strain evidence="7">CGMCC 1.6496</strain>
    </source>
</reference>
<evidence type="ECO:0000259" key="5">
    <source>
        <dbReference type="Pfam" id="PF00551"/>
    </source>
</evidence>
<dbReference type="EC" id="2.1.2.2" evidence="4"/>
<comment type="pathway">
    <text evidence="1 4">Purine metabolism; IMP biosynthesis via de novo pathway; N(2)-formyl-N(1)-(5-phospho-D-ribosyl)glycinamide from N(1)-(5-phospho-D-ribosyl)glycinamide (10-formyl THF route): step 1/1.</text>
</comment>
<protein>
    <recommendedName>
        <fullName evidence="4">Phosphoribosylglycinamide formyltransferase</fullName>
        <ecNumber evidence="4">2.1.2.2</ecNumber>
    </recommendedName>
    <alternativeName>
        <fullName evidence="4">5'-phosphoribosylglycinamide transformylase</fullName>
    </alternativeName>
    <alternativeName>
        <fullName evidence="4">GAR transformylase</fullName>
        <shortName evidence="4">GART</shortName>
    </alternativeName>
</protein>
<feature type="active site" description="Proton donor" evidence="4">
    <location>
        <position position="108"/>
    </location>
</feature>
<feature type="domain" description="Formyl transferase N-terminal" evidence="5">
    <location>
        <begin position="5"/>
        <end position="180"/>
    </location>
</feature>
<keyword evidence="2 4" id="KW-0808">Transferase</keyword>
<evidence type="ECO:0000256" key="1">
    <source>
        <dbReference type="ARBA" id="ARBA00005054"/>
    </source>
</evidence>
<dbReference type="GO" id="GO:0005829">
    <property type="term" value="C:cytosol"/>
    <property type="evidence" value="ECO:0007669"/>
    <property type="project" value="TreeGrafter"/>
</dbReference>
<dbReference type="RefSeq" id="WP_073011859.1">
    <property type="nucleotide sequence ID" value="NZ_FQXD01000016.1"/>
</dbReference>
<dbReference type="UniPathway" id="UPA00074">
    <property type="reaction ID" value="UER00126"/>
</dbReference>
<proteinExistence type="inferred from homology"/>
<dbReference type="PANTHER" id="PTHR43369:SF2">
    <property type="entry name" value="PHOSPHORIBOSYLGLYCINAMIDE FORMYLTRANSFERASE"/>
    <property type="match status" value="1"/>
</dbReference>
<dbReference type="GO" id="GO:0006189">
    <property type="term" value="P:'de novo' IMP biosynthetic process"/>
    <property type="evidence" value="ECO:0007669"/>
    <property type="project" value="UniProtKB-UniRule"/>
</dbReference>
<dbReference type="SUPFAM" id="SSF53328">
    <property type="entry name" value="Formyltransferase"/>
    <property type="match status" value="1"/>
</dbReference>
<dbReference type="Proteomes" id="UP000184079">
    <property type="component" value="Unassembled WGS sequence"/>
</dbReference>
<evidence type="ECO:0000256" key="2">
    <source>
        <dbReference type="ARBA" id="ARBA00022679"/>
    </source>
</evidence>
<keyword evidence="7" id="KW-1185">Reference proteome</keyword>
<evidence type="ECO:0000313" key="7">
    <source>
        <dbReference type="Proteomes" id="UP000184079"/>
    </source>
</evidence>
<dbReference type="HAMAP" id="MF_01930">
    <property type="entry name" value="PurN"/>
    <property type="match status" value="1"/>
</dbReference>
<feature type="binding site" evidence="4">
    <location>
        <begin position="89"/>
        <end position="92"/>
    </location>
    <ligand>
        <name>(6R)-10-formyltetrahydrofolate</name>
        <dbReference type="ChEBI" id="CHEBI:195366"/>
    </ligand>
</feature>
<dbReference type="PANTHER" id="PTHR43369">
    <property type="entry name" value="PHOSPHORIBOSYLGLYCINAMIDE FORMYLTRANSFERASE"/>
    <property type="match status" value="1"/>
</dbReference>
<dbReference type="EMBL" id="FQXD01000016">
    <property type="protein sequence ID" value="SHH86753.1"/>
    <property type="molecule type" value="Genomic_DNA"/>
</dbReference>
<comment type="similarity">
    <text evidence="4">Belongs to the GART family.</text>
</comment>
<name>A0A1M5WHN3_9BACI</name>
<accession>A0A1M5WHN3</accession>
<evidence type="ECO:0000256" key="3">
    <source>
        <dbReference type="ARBA" id="ARBA00022755"/>
    </source>
</evidence>
<dbReference type="AlphaFoldDB" id="A0A1M5WHN3"/>
<dbReference type="InterPro" id="IPR002376">
    <property type="entry name" value="Formyl_transf_N"/>
</dbReference>